<dbReference type="PANTHER" id="PTHR43434:SF24">
    <property type="entry name" value="HYDROLASE-RELATED"/>
    <property type="match status" value="1"/>
</dbReference>
<dbReference type="SFLD" id="SFLDG01129">
    <property type="entry name" value="C1.5:_HAD__Beta-PGM__Phosphata"/>
    <property type="match status" value="1"/>
</dbReference>
<dbReference type="InterPro" id="IPR023198">
    <property type="entry name" value="PGP-like_dom2"/>
</dbReference>
<dbReference type="GO" id="GO:0005829">
    <property type="term" value="C:cytosol"/>
    <property type="evidence" value="ECO:0007669"/>
    <property type="project" value="TreeGrafter"/>
</dbReference>
<dbReference type="SFLD" id="SFLDS00003">
    <property type="entry name" value="Haloacid_Dehalogenase"/>
    <property type="match status" value="1"/>
</dbReference>
<dbReference type="Pfam" id="PF13419">
    <property type="entry name" value="HAD_2"/>
    <property type="match status" value="1"/>
</dbReference>
<dbReference type="InterPro" id="IPR041492">
    <property type="entry name" value="HAD_2"/>
</dbReference>
<dbReference type="Gene3D" id="1.10.150.240">
    <property type="entry name" value="Putative phosphatase, domain 2"/>
    <property type="match status" value="1"/>
</dbReference>
<reference evidence="1 2" key="1">
    <citation type="submission" date="2017-03" db="EMBL/GenBank/DDBJ databases">
        <authorList>
            <person name="Afonso C.L."/>
            <person name="Miller P.J."/>
            <person name="Scott M.A."/>
            <person name="Spackman E."/>
            <person name="Goraichik I."/>
            <person name="Dimitrov K.M."/>
            <person name="Suarez D.L."/>
            <person name="Swayne D.E."/>
        </authorList>
    </citation>
    <scope>NUCLEOTIDE SEQUENCE [LARGE SCALE GENOMIC DNA]</scope>
    <source>
        <strain evidence="1 2">CECT 8110</strain>
    </source>
</reference>
<keyword evidence="2" id="KW-1185">Reference proteome</keyword>
<proteinExistence type="predicted"/>
<dbReference type="PANTHER" id="PTHR43434">
    <property type="entry name" value="PHOSPHOGLYCOLATE PHOSPHATASE"/>
    <property type="match status" value="1"/>
</dbReference>
<keyword evidence="1" id="KW-0378">Hydrolase</keyword>
<dbReference type="InterPro" id="IPR050155">
    <property type="entry name" value="HAD-like_hydrolase_sf"/>
</dbReference>
<name>A0A1X6ZX99_9RHOB</name>
<dbReference type="InterPro" id="IPR006439">
    <property type="entry name" value="HAD-SF_hydro_IA"/>
</dbReference>
<dbReference type="NCBIfam" id="TIGR01549">
    <property type="entry name" value="HAD-SF-IA-v1"/>
    <property type="match status" value="1"/>
</dbReference>
<dbReference type="SUPFAM" id="SSF56784">
    <property type="entry name" value="HAD-like"/>
    <property type="match status" value="1"/>
</dbReference>
<dbReference type="EC" id="3.1.3.18" evidence="1"/>
<dbReference type="NCBIfam" id="TIGR01509">
    <property type="entry name" value="HAD-SF-IA-v3"/>
    <property type="match status" value="1"/>
</dbReference>
<dbReference type="InterPro" id="IPR036412">
    <property type="entry name" value="HAD-like_sf"/>
</dbReference>
<accession>A0A1X6ZX99</accession>
<dbReference type="OrthoDB" id="9793014at2"/>
<dbReference type="GO" id="GO:0008967">
    <property type="term" value="F:phosphoglycolate phosphatase activity"/>
    <property type="evidence" value="ECO:0007669"/>
    <property type="project" value="UniProtKB-EC"/>
</dbReference>
<sequence>MTLPPLRLVIFDVDGTLVDSQADILAAMGHAFSLAGHPLPPRATVLSIVGLSLDVAVARLAPELDAALHARMVDWYKEAYIALRAQTGAAQSSPLYPGALAAIEALHARPEILLGVATGKSLRGLDKLFEAHDLGRYFVTRQVSDHHPSKPHPSMIAAALSETGIAPGNAVMIGDTSYDMDMAQAAGIAAIGVGWGYHPRETLARTAALDVIDDFSQLTPCLDLLWEKAS</sequence>
<gene>
    <name evidence="1" type="primary">gph_4</name>
    <name evidence="1" type="ORF">ROH8110_03581</name>
</gene>
<dbReference type="GO" id="GO:0006281">
    <property type="term" value="P:DNA repair"/>
    <property type="evidence" value="ECO:0007669"/>
    <property type="project" value="TreeGrafter"/>
</dbReference>
<dbReference type="AlphaFoldDB" id="A0A1X6ZX99"/>
<evidence type="ECO:0000313" key="1">
    <source>
        <dbReference type="EMBL" id="SLN63931.1"/>
    </source>
</evidence>
<organism evidence="1 2">
    <name type="scientific">Roseovarius halotolerans</name>
    <dbReference type="NCBI Taxonomy" id="505353"/>
    <lineage>
        <taxon>Bacteria</taxon>
        <taxon>Pseudomonadati</taxon>
        <taxon>Pseudomonadota</taxon>
        <taxon>Alphaproteobacteria</taxon>
        <taxon>Rhodobacterales</taxon>
        <taxon>Roseobacteraceae</taxon>
        <taxon>Roseovarius</taxon>
    </lineage>
</organism>
<dbReference type="EMBL" id="FWFU01000005">
    <property type="protein sequence ID" value="SLN63931.1"/>
    <property type="molecule type" value="Genomic_DNA"/>
</dbReference>
<dbReference type="SFLD" id="SFLDG01135">
    <property type="entry name" value="C1.5.6:_HAD__Beta-PGM__Phospha"/>
    <property type="match status" value="1"/>
</dbReference>
<dbReference type="Gene3D" id="3.40.50.1000">
    <property type="entry name" value="HAD superfamily/HAD-like"/>
    <property type="match status" value="1"/>
</dbReference>
<protein>
    <submittedName>
        <fullName evidence="1">Phosphoglycolate phosphatase</fullName>
        <ecNumber evidence="1">3.1.3.18</ecNumber>
    </submittedName>
</protein>
<dbReference type="Proteomes" id="UP000193207">
    <property type="component" value="Unassembled WGS sequence"/>
</dbReference>
<dbReference type="InterPro" id="IPR023214">
    <property type="entry name" value="HAD_sf"/>
</dbReference>
<evidence type="ECO:0000313" key="2">
    <source>
        <dbReference type="Proteomes" id="UP000193207"/>
    </source>
</evidence>
<dbReference type="RefSeq" id="WP_085819133.1">
    <property type="nucleotide sequence ID" value="NZ_FWFU01000005.1"/>
</dbReference>